<accession>A0ABS7CPM4</accession>
<evidence type="ECO:0000256" key="2">
    <source>
        <dbReference type="ARBA" id="ARBA00022692"/>
    </source>
</evidence>
<evidence type="ECO:0000256" key="5">
    <source>
        <dbReference type="SAM" id="Phobius"/>
    </source>
</evidence>
<name>A0ABS7CPM4_9BACT</name>
<dbReference type="InterPro" id="IPR010652">
    <property type="entry name" value="DUF1232"/>
</dbReference>
<feature type="transmembrane region" description="Helical" evidence="5">
    <location>
        <begin position="32"/>
        <end position="49"/>
    </location>
</feature>
<feature type="domain" description="DUF1232" evidence="6">
    <location>
        <begin position="35"/>
        <end position="70"/>
    </location>
</feature>
<dbReference type="EMBL" id="JAHYXK010000001">
    <property type="protein sequence ID" value="MBW7465791.1"/>
    <property type="molecule type" value="Genomic_DNA"/>
</dbReference>
<sequence>MTQLHTLKQKAHTLNTEIYALYLSYRDNRVKWYVRTLVAFAIGYAISPIDLVPDLVAVFGFLDDVVVVALGFHFSYHLLSKNIVGQAKLQAFEELNGASASMAAAAYRIIGYAWILALAIVLVLLYKFTTLSLF</sequence>
<keyword evidence="4 5" id="KW-0472">Membrane</keyword>
<evidence type="ECO:0000256" key="1">
    <source>
        <dbReference type="ARBA" id="ARBA00004127"/>
    </source>
</evidence>
<dbReference type="Pfam" id="PF06803">
    <property type="entry name" value="DUF1232"/>
    <property type="match status" value="1"/>
</dbReference>
<evidence type="ECO:0000313" key="8">
    <source>
        <dbReference type="Proteomes" id="UP000813018"/>
    </source>
</evidence>
<evidence type="ECO:0000256" key="4">
    <source>
        <dbReference type="ARBA" id="ARBA00023136"/>
    </source>
</evidence>
<gene>
    <name evidence="7" type="ORF">K0O23_01835</name>
</gene>
<dbReference type="Proteomes" id="UP000813018">
    <property type="component" value="Unassembled WGS sequence"/>
</dbReference>
<comment type="caution">
    <text evidence="7">The sequence shown here is derived from an EMBL/GenBank/DDBJ whole genome shotgun (WGS) entry which is preliminary data.</text>
</comment>
<evidence type="ECO:0000313" key="7">
    <source>
        <dbReference type="EMBL" id="MBW7465791.1"/>
    </source>
</evidence>
<keyword evidence="2 5" id="KW-0812">Transmembrane</keyword>
<keyword evidence="8" id="KW-1185">Reference proteome</keyword>
<proteinExistence type="predicted"/>
<evidence type="ECO:0000259" key="6">
    <source>
        <dbReference type="Pfam" id="PF06803"/>
    </source>
</evidence>
<comment type="subcellular location">
    <subcellularLocation>
        <location evidence="1">Endomembrane system</location>
        <topology evidence="1">Multi-pass membrane protein</topology>
    </subcellularLocation>
</comment>
<reference evidence="7 8" key="1">
    <citation type="journal article" date="2016" name="Int. J. Syst. Evol. Microbiol.">
        <title>Pontibacter aydingkolensis sp. nov., isolated from soil of a salt lake.</title>
        <authorList>
            <person name="Osman G."/>
            <person name="Zhang T."/>
            <person name="Lou K."/>
            <person name="Gao Y."/>
            <person name="Chang W."/>
            <person name="Lin Q."/>
            <person name="Yang H.M."/>
            <person name="Huo X.D."/>
            <person name="Wang N."/>
        </authorList>
    </citation>
    <scope>NUCLEOTIDE SEQUENCE [LARGE SCALE GENOMIC DNA]</scope>
    <source>
        <strain evidence="7 8">KACC 19255</strain>
    </source>
</reference>
<feature type="transmembrane region" description="Helical" evidence="5">
    <location>
        <begin position="109"/>
        <end position="128"/>
    </location>
</feature>
<evidence type="ECO:0000256" key="3">
    <source>
        <dbReference type="ARBA" id="ARBA00022989"/>
    </source>
</evidence>
<organism evidence="7 8">
    <name type="scientific">Pontibacter aydingkolensis</name>
    <dbReference type="NCBI Taxonomy" id="1911536"/>
    <lineage>
        <taxon>Bacteria</taxon>
        <taxon>Pseudomonadati</taxon>
        <taxon>Bacteroidota</taxon>
        <taxon>Cytophagia</taxon>
        <taxon>Cytophagales</taxon>
        <taxon>Hymenobacteraceae</taxon>
        <taxon>Pontibacter</taxon>
    </lineage>
</organism>
<protein>
    <submittedName>
        <fullName evidence="7">DUF1232 domain-containing protein</fullName>
    </submittedName>
</protein>
<keyword evidence="3 5" id="KW-1133">Transmembrane helix</keyword>